<reference evidence="18" key="1">
    <citation type="submission" date="2021-03" db="EMBL/GenBank/DDBJ databases">
        <title>Description of Psychrosphaera ytuae sp. nov. isolated from deep sea sediment of South China Sea.</title>
        <authorList>
            <person name="Zhang J."/>
            <person name="Xu X.-D."/>
        </authorList>
    </citation>
    <scope>NUCLEOTIDE SEQUENCE</scope>
    <source>
        <strain evidence="18">MTZ26</strain>
    </source>
</reference>
<keyword evidence="6 14" id="KW-0963">Cytoplasm</keyword>
<keyword evidence="5 14" id="KW-0004">4Fe-4S</keyword>
<dbReference type="Pfam" id="PF04055">
    <property type="entry name" value="Radical_SAM"/>
    <property type="match status" value="1"/>
</dbReference>
<keyword evidence="12 14" id="KW-0627">Porphyrin biosynthesis</keyword>
<gene>
    <name evidence="18" type="primary">hemN</name>
    <name evidence="18" type="ORF">J1N51_03280</name>
</gene>
<dbReference type="SFLD" id="SFLDS00029">
    <property type="entry name" value="Radical_SAM"/>
    <property type="match status" value="1"/>
</dbReference>
<evidence type="ECO:0000256" key="13">
    <source>
        <dbReference type="ARBA" id="ARBA00048321"/>
    </source>
</evidence>
<dbReference type="SFLD" id="SFLDF00277">
    <property type="entry name" value="oxygen-independent_coproporphy"/>
    <property type="match status" value="1"/>
</dbReference>
<evidence type="ECO:0000256" key="12">
    <source>
        <dbReference type="ARBA" id="ARBA00023244"/>
    </source>
</evidence>
<dbReference type="KEGG" id="psym:J1N51_03280"/>
<feature type="binding site" evidence="15">
    <location>
        <begin position="115"/>
        <end position="116"/>
    </location>
    <ligand>
        <name>S-adenosyl-L-methionine</name>
        <dbReference type="ChEBI" id="CHEBI:59789"/>
        <label>2</label>
    </ligand>
</feature>
<evidence type="ECO:0000313" key="19">
    <source>
        <dbReference type="Proteomes" id="UP000682739"/>
    </source>
</evidence>
<keyword evidence="7 14" id="KW-0949">S-adenosyl-L-methionine</keyword>
<dbReference type="FunFam" id="1.10.10.920:FF:000001">
    <property type="entry name" value="Coproporphyrinogen-III oxidase"/>
    <property type="match status" value="1"/>
</dbReference>
<dbReference type="PANTHER" id="PTHR13932">
    <property type="entry name" value="COPROPORPHYRINIGEN III OXIDASE"/>
    <property type="match status" value="1"/>
</dbReference>
<keyword evidence="10 14" id="KW-0408">Iron</keyword>
<dbReference type="PIRSF" id="PIRSF000167">
    <property type="entry name" value="HemN"/>
    <property type="match status" value="1"/>
</dbReference>
<keyword evidence="9 14" id="KW-0560">Oxidoreductase</keyword>
<dbReference type="GO" id="GO:0046872">
    <property type="term" value="F:metal ion binding"/>
    <property type="evidence" value="ECO:0007669"/>
    <property type="project" value="UniProtKB-KW"/>
</dbReference>
<dbReference type="Pfam" id="PF06969">
    <property type="entry name" value="HemN_C"/>
    <property type="match status" value="1"/>
</dbReference>
<feature type="binding site" evidence="16">
    <location>
        <position position="68"/>
    </location>
    <ligand>
        <name>[4Fe-4S] cluster</name>
        <dbReference type="ChEBI" id="CHEBI:49883"/>
        <note>4Fe-4S-S-AdoMet</note>
    </ligand>
</feature>
<comment type="pathway">
    <text evidence="2 14">Porphyrin-containing compound metabolism; protoporphyrin-IX biosynthesis; protoporphyrinogen-IX from coproporphyrinogen-III (AdoMet route): step 1/1.</text>
</comment>
<keyword evidence="11 14" id="KW-0411">Iron-sulfur</keyword>
<comment type="similarity">
    <text evidence="3 14">Belongs to the anaerobic coproporphyrinogen-III oxidase family.</text>
</comment>
<dbReference type="CDD" id="cd01335">
    <property type="entry name" value="Radical_SAM"/>
    <property type="match status" value="1"/>
</dbReference>
<evidence type="ECO:0000256" key="11">
    <source>
        <dbReference type="ARBA" id="ARBA00023014"/>
    </source>
</evidence>
<keyword evidence="8 14" id="KW-0479">Metal-binding</keyword>
<dbReference type="GO" id="GO:0051539">
    <property type="term" value="F:4 iron, 4 sulfur cluster binding"/>
    <property type="evidence" value="ECO:0007669"/>
    <property type="project" value="UniProtKB-KW"/>
</dbReference>
<dbReference type="EMBL" id="CP072110">
    <property type="protein sequence ID" value="QTH64512.1"/>
    <property type="molecule type" value="Genomic_DNA"/>
</dbReference>
<sequence length="458" mass="52029">MTVNKLSALFDNDMLKKYDSRGPRYTSYPTALEFEESFENDEFEACIKSSINRDLSLYIHIPFCHSLCYYCGCNKIVTRHPEKADRYLDMLIQEMAYRASQLKDREVSQIHLGGGTPSFLSEAQISRLMLWVRRLFKIKQRTEVSIEIDPRNLDLNYVDHLANEGFNRMSIGVQDITAKVQIAINRQQSSGFIKQLIERAHLVGFDSVNIDLIYGLPHQTEQSFAESLKVINGFNADRISLFSYAHLPDRFAAQRKIKDTWLPSAAAKLGLMQMAMAHFLATGYDMIGMDHFAKPTDELAIAMRSGQLHRNFQGYTTQGDTDLLGLGVSAISSLGHCYSQNHKSLRDYDTAIAEQGHAIEKGKVLSEDDMVRRYVIAELMCNLNLSKPKVNEYFEVDFDQYFADSIKVLQPLIKDGLVNNDLTHLSVAPEARLIIRTVCMAFDAYLPEAAQARYSKVI</sequence>
<evidence type="ECO:0000256" key="10">
    <source>
        <dbReference type="ARBA" id="ARBA00023004"/>
    </source>
</evidence>
<feature type="domain" description="Radical SAM core" evidence="17">
    <location>
        <begin position="49"/>
        <end position="281"/>
    </location>
</feature>
<accession>A0A975HIR1</accession>
<comment type="subunit">
    <text evidence="4">Monomer.</text>
</comment>
<feature type="binding site" evidence="15">
    <location>
        <position position="174"/>
    </location>
    <ligand>
        <name>S-adenosyl-L-methionine</name>
        <dbReference type="ChEBI" id="CHEBI:59789"/>
        <label>2</label>
    </ligand>
</feature>
<feature type="binding site" evidence="15">
    <location>
        <position position="114"/>
    </location>
    <ligand>
        <name>S-adenosyl-L-methionine</name>
        <dbReference type="ChEBI" id="CHEBI:59789"/>
        <label>1</label>
    </ligand>
</feature>
<feature type="binding site" evidence="16">
    <location>
        <position position="71"/>
    </location>
    <ligand>
        <name>[4Fe-4S] cluster</name>
        <dbReference type="ChEBI" id="CHEBI:49883"/>
        <note>4Fe-4S-S-AdoMet</note>
    </ligand>
</feature>
<dbReference type="InterPro" id="IPR010723">
    <property type="entry name" value="HemN_C"/>
</dbReference>
<evidence type="ECO:0000256" key="6">
    <source>
        <dbReference type="ARBA" id="ARBA00022490"/>
    </source>
</evidence>
<evidence type="ECO:0000256" key="16">
    <source>
        <dbReference type="PIRSR" id="PIRSR000167-2"/>
    </source>
</evidence>
<evidence type="ECO:0000256" key="8">
    <source>
        <dbReference type="ARBA" id="ARBA00022723"/>
    </source>
</evidence>
<dbReference type="InterPro" id="IPR006638">
    <property type="entry name" value="Elp3/MiaA/NifB-like_rSAM"/>
</dbReference>
<dbReference type="GO" id="GO:0004109">
    <property type="term" value="F:coproporphyrinogen oxidase activity"/>
    <property type="evidence" value="ECO:0007669"/>
    <property type="project" value="InterPro"/>
</dbReference>
<dbReference type="GO" id="GO:0051989">
    <property type="term" value="F:coproporphyrinogen dehydrogenase activity"/>
    <property type="evidence" value="ECO:0007669"/>
    <property type="project" value="UniProtKB-EC"/>
</dbReference>
<feature type="binding site" evidence="15">
    <location>
        <position position="245"/>
    </location>
    <ligand>
        <name>S-adenosyl-L-methionine</name>
        <dbReference type="ChEBI" id="CHEBI:59789"/>
        <label>2</label>
    </ligand>
</feature>
<evidence type="ECO:0000256" key="14">
    <source>
        <dbReference type="PIRNR" id="PIRNR000167"/>
    </source>
</evidence>
<feature type="binding site" evidence="15">
    <location>
        <position position="58"/>
    </location>
    <ligand>
        <name>S-adenosyl-L-methionine</name>
        <dbReference type="ChEBI" id="CHEBI:59789"/>
        <label>1</label>
    </ligand>
</feature>
<feature type="binding site" evidence="15">
    <location>
        <begin position="70"/>
        <end position="72"/>
    </location>
    <ligand>
        <name>S-adenosyl-L-methionine</name>
        <dbReference type="ChEBI" id="CHEBI:59789"/>
        <label>2</label>
    </ligand>
</feature>
<dbReference type="InterPro" id="IPR058240">
    <property type="entry name" value="rSAM_sf"/>
</dbReference>
<dbReference type="Gene3D" id="3.20.20.70">
    <property type="entry name" value="Aldolase class I"/>
    <property type="match status" value="1"/>
</dbReference>
<dbReference type="SUPFAM" id="SSF102114">
    <property type="entry name" value="Radical SAM enzymes"/>
    <property type="match status" value="1"/>
</dbReference>
<evidence type="ECO:0000259" key="17">
    <source>
        <dbReference type="PROSITE" id="PS51918"/>
    </source>
</evidence>
<dbReference type="Gene3D" id="1.10.10.920">
    <property type="match status" value="1"/>
</dbReference>
<dbReference type="GO" id="GO:0006782">
    <property type="term" value="P:protoporphyrinogen IX biosynthetic process"/>
    <property type="evidence" value="ECO:0007669"/>
    <property type="project" value="TreeGrafter"/>
</dbReference>
<evidence type="ECO:0000313" key="18">
    <source>
        <dbReference type="EMBL" id="QTH64512.1"/>
    </source>
</evidence>
<dbReference type="InterPro" id="IPR007197">
    <property type="entry name" value="rSAM"/>
</dbReference>
<evidence type="ECO:0000256" key="7">
    <source>
        <dbReference type="ARBA" id="ARBA00022691"/>
    </source>
</evidence>
<dbReference type="RefSeq" id="WP_208832566.1">
    <property type="nucleotide sequence ID" value="NZ_CP072110.1"/>
</dbReference>
<proteinExistence type="inferred from homology"/>
<organism evidence="18 19">
    <name type="scientific">Psychrosphaera ytuae</name>
    <dbReference type="NCBI Taxonomy" id="2820710"/>
    <lineage>
        <taxon>Bacteria</taxon>
        <taxon>Pseudomonadati</taxon>
        <taxon>Pseudomonadota</taxon>
        <taxon>Gammaproteobacteria</taxon>
        <taxon>Alteromonadales</taxon>
        <taxon>Pseudoalteromonadaceae</taxon>
        <taxon>Psychrosphaera</taxon>
    </lineage>
</organism>
<dbReference type="SMART" id="SM00729">
    <property type="entry name" value="Elp3"/>
    <property type="match status" value="1"/>
</dbReference>
<dbReference type="AlphaFoldDB" id="A0A975HIR1"/>
<feature type="binding site" evidence="15">
    <location>
        <position position="147"/>
    </location>
    <ligand>
        <name>S-adenosyl-L-methionine</name>
        <dbReference type="ChEBI" id="CHEBI:59789"/>
        <label>1</label>
    </ligand>
</feature>
<dbReference type="SFLD" id="SFLDG01065">
    <property type="entry name" value="anaerobic_coproporphyrinogen-I"/>
    <property type="match status" value="1"/>
</dbReference>
<comment type="cofactor">
    <cofactor evidence="14 16">
        <name>[4Fe-4S] cluster</name>
        <dbReference type="ChEBI" id="CHEBI:49883"/>
    </cofactor>
    <text evidence="14 16">Binds 1 [4Fe-4S] cluster. The cluster is coordinated with 3 cysteines and an exchangeable S-adenosyl-L-methionine.</text>
</comment>
<dbReference type="PROSITE" id="PS51918">
    <property type="entry name" value="RADICAL_SAM"/>
    <property type="match status" value="1"/>
</dbReference>
<keyword evidence="19" id="KW-1185">Reference proteome</keyword>
<evidence type="ECO:0000256" key="2">
    <source>
        <dbReference type="ARBA" id="ARBA00004785"/>
    </source>
</evidence>
<dbReference type="InterPro" id="IPR013785">
    <property type="entry name" value="Aldolase_TIM"/>
</dbReference>
<feature type="binding site" evidence="15">
    <location>
        <position position="211"/>
    </location>
    <ligand>
        <name>S-adenosyl-L-methionine</name>
        <dbReference type="ChEBI" id="CHEBI:59789"/>
        <label>2</label>
    </ligand>
</feature>
<evidence type="ECO:0000256" key="5">
    <source>
        <dbReference type="ARBA" id="ARBA00022485"/>
    </source>
</evidence>
<evidence type="ECO:0000256" key="15">
    <source>
        <dbReference type="PIRSR" id="PIRSR000167-1"/>
    </source>
</evidence>
<comment type="catalytic activity">
    <reaction evidence="13 14">
        <text>coproporphyrinogen III + 2 S-adenosyl-L-methionine = protoporphyrinogen IX + 2 5'-deoxyadenosine + 2 L-methionine + 2 CO2</text>
        <dbReference type="Rhea" id="RHEA:15425"/>
        <dbReference type="ChEBI" id="CHEBI:16526"/>
        <dbReference type="ChEBI" id="CHEBI:17319"/>
        <dbReference type="ChEBI" id="CHEBI:57307"/>
        <dbReference type="ChEBI" id="CHEBI:57309"/>
        <dbReference type="ChEBI" id="CHEBI:57844"/>
        <dbReference type="ChEBI" id="CHEBI:59789"/>
        <dbReference type="EC" id="1.3.98.3"/>
    </reaction>
</comment>
<dbReference type="EC" id="1.3.98.3" evidence="14"/>
<dbReference type="GO" id="GO:0005737">
    <property type="term" value="C:cytoplasm"/>
    <property type="evidence" value="ECO:0007669"/>
    <property type="project" value="UniProtKB-SubCell"/>
</dbReference>
<evidence type="ECO:0000256" key="9">
    <source>
        <dbReference type="ARBA" id="ARBA00023002"/>
    </source>
</evidence>
<dbReference type="InterPro" id="IPR004558">
    <property type="entry name" value="Coprogen_oxidase_HemN"/>
</dbReference>
<evidence type="ECO:0000256" key="3">
    <source>
        <dbReference type="ARBA" id="ARBA00005493"/>
    </source>
</evidence>
<dbReference type="PANTHER" id="PTHR13932:SF6">
    <property type="entry name" value="OXYGEN-INDEPENDENT COPROPORPHYRINOGEN III OXIDASE"/>
    <property type="match status" value="1"/>
</dbReference>
<feature type="binding site" evidence="15">
    <location>
        <position position="186"/>
    </location>
    <ligand>
        <name>S-adenosyl-L-methionine</name>
        <dbReference type="ChEBI" id="CHEBI:59789"/>
        <label>2</label>
    </ligand>
</feature>
<dbReference type="NCBIfam" id="TIGR00538">
    <property type="entry name" value="hemN"/>
    <property type="match status" value="1"/>
</dbReference>
<protein>
    <recommendedName>
        <fullName evidence="14">Coproporphyrinogen-III oxidase</fullName>
        <ecNumber evidence="14">1.3.98.3</ecNumber>
    </recommendedName>
</protein>
<name>A0A975HIR1_9GAMM</name>
<dbReference type="Proteomes" id="UP000682739">
    <property type="component" value="Chromosome"/>
</dbReference>
<comment type="subcellular location">
    <subcellularLocation>
        <location evidence="1 14">Cytoplasm</location>
    </subcellularLocation>
</comment>
<evidence type="ECO:0000256" key="4">
    <source>
        <dbReference type="ARBA" id="ARBA00011245"/>
    </source>
</evidence>
<evidence type="ECO:0000256" key="1">
    <source>
        <dbReference type="ARBA" id="ARBA00004496"/>
    </source>
</evidence>
<feature type="binding site" evidence="16">
    <location>
        <position position="64"/>
    </location>
    <ligand>
        <name>[4Fe-4S] cluster</name>
        <dbReference type="ChEBI" id="CHEBI:49883"/>
        <note>4Fe-4S-S-AdoMet</note>
    </ligand>
</feature>
<feature type="binding site" evidence="15">
    <location>
        <position position="331"/>
    </location>
    <ligand>
        <name>S-adenosyl-L-methionine</name>
        <dbReference type="ChEBI" id="CHEBI:59789"/>
        <label>1</label>
    </ligand>
</feature>
<dbReference type="InterPro" id="IPR034505">
    <property type="entry name" value="Coproporphyrinogen-III_oxidase"/>
</dbReference>